<organism evidence="2 3">
    <name type="scientific">Lactuca virosa</name>
    <dbReference type="NCBI Taxonomy" id="75947"/>
    <lineage>
        <taxon>Eukaryota</taxon>
        <taxon>Viridiplantae</taxon>
        <taxon>Streptophyta</taxon>
        <taxon>Embryophyta</taxon>
        <taxon>Tracheophyta</taxon>
        <taxon>Spermatophyta</taxon>
        <taxon>Magnoliopsida</taxon>
        <taxon>eudicotyledons</taxon>
        <taxon>Gunneridae</taxon>
        <taxon>Pentapetalae</taxon>
        <taxon>asterids</taxon>
        <taxon>campanulids</taxon>
        <taxon>Asterales</taxon>
        <taxon>Asteraceae</taxon>
        <taxon>Cichorioideae</taxon>
        <taxon>Cichorieae</taxon>
        <taxon>Lactucinae</taxon>
        <taxon>Lactuca</taxon>
    </lineage>
</organism>
<proteinExistence type="predicted"/>
<evidence type="ECO:0000313" key="2">
    <source>
        <dbReference type="EMBL" id="CAH1449656.1"/>
    </source>
</evidence>
<reference evidence="2 3" key="1">
    <citation type="submission" date="2022-01" db="EMBL/GenBank/DDBJ databases">
        <authorList>
            <person name="Xiong W."/>
            <person name="Schranz E."/>
        </authorList>
    </citation>
    <scope>NUCLEOTIDE SEQUENCE [LARGE SCALE GENOMIC DNA]</scope>
</reference>
<protein>
    <submittedName>
        <fullName evidence="2">Uncharacterized protein</fullName>
    </submittedName>
</protein>
<keyword evidence="1" id="KW-0472">Membrane</keyword>
<dbReference type="Proteomes" id="UP001157418">
    <property type="component" value="Unassembled WGS sequence"/>
</dbReference>
<keyword evidence="1" id="KW-1133">Transmembrane helix</keyword>
<comment type="caution">
    <text evidence="2">The sequence shown here is derived from an EMBL/GenBank/DDBJ whole genome shotgun (WGS) entry which is preliminary data.</text>
</comment>
<evidence type="ECO:0000256" key="1">
    <source>
        <dbReference type="SAM" id="Phobius"/>
    </source>
</evidence>
<dbReference type="EMBL" id="CAKMRJ010005634">
    <property type="protein sequence ID" value="CAH1449656.1"/>
    <property type="molecule type" value="Genomic_DNA"/>
</dbReference>
<feature type="transmembrane region" description="Helical" evidence="1">
    <location>
        <begin position="28"/>
        <end position="53"/>
    </location>
</feature>
<keyword evidence="1" id="KW-0812">Transmembrane</keyword>
<dbReference type="AlphaFoldDB" id="A0AAU9PHJ9"/>
<keyword evidence="3" id="KW-1185">Reference proteome</keyword>
<evidence type="ECO:0000313" key="3">
    <source>
        <dbReference type="Proteomes" id="UP001157418"/>
    </source>
</evidence>
<sequence length="82" mass="9543">MCVCFVMKDSRCKKIILEASGRDKSPQWSWWVLIVRFTPVKILASVWWVYFFVSNKFYSRATMEGACRSEEPVTSADGVKVR</sequence>
<name>A0AAU9PHJ9_9ASTR</name>
<gene>
    <name evidence="2" type="ORF">LVIROSA_LOCUS35130</name>
</gene>
<accession>A0AAU9PHJ9</accession>